<evidence type="ECO:0000313" key="13">
    <source>
        <dbReference type="EMBL" id="CAB0009575.1"/>
    </source>
</evidence>
<keyword evidence="7" id="KW-0238">DNA-binding</keyword>
<feature type="compositionally biased region" description="Basic and acidic residues" evidence="11">
    <location>
        <begin position="195"/>
        <end position="213"/>
    </location>
</feature>
<evidence type="ECO:0000313" key="14">
    <source>
        <dbReference type="Proteomes" id="UP000479000"/>
    </source>
</evidence>
<dbReference type="OrthoDB" id="6155966at2759"/>
<feature type="domain" description="C2H2-type" evidence="12">
    <location>
        <begin position="417"/>
        <end position="450"/>
    </location>
</feature>
<feature type="domain" description="C2H2-type" evidence="12">
    <location>
        <begin position="769"/>
        <end position="797"/>
    </location>
</feature>
<keyword evidence="8" id="KW-0804">Transcription</keyword>
<evidence type="ECO:0000256" key="5">
    <source>
        <dbReference type="ARBA" id="ARBA00022833"/>
    </source>
</evidence>
<dbReference type="FunFam" id="3.30.160.60:FF:000432">
    <property type="entry name" value="zinc finger protein Gfi-1b isoform X1"/>
    <property type="match status" value="1"/>
</dbReference>
<keyword evidence="2" id="KW-0479">Metal-binding</keyword>
<feature type="domain" description="C2H2-type" evidence="12">
    <location>
        <begin position="388"/>
        <end position="416"/>
    </location>
</feature>
<dbReference type="FunFam" id="3.30.160.60:FF:000245">
    <property type="entry name" value="zinc finger protein Gfi-1"/>
    <property type="match status" value="1"/>
</dbReference>
<feature type="domain" description="C2H2-type" evidence="12">
    <location>
        <begin position="451"/>
        <end position="478"/>
    </location>
</feature>
<comment type="subcellular location">
    <subcellularLocation>
        <location evidence="1">Nucleus</location>
    </subcellularLocation>
</comment>
<evidence type="ECO:0000256" key="8">
    <source>
        <dbReference type="ARBA" id="ARBA00023163"/>
    </source>
</evidence>
<feature type="region of interest" description="Disordered" evidence="11">
    <location>
        <begin position="195"/>
        <end position="262"/>
    </location>
</feature>
<evidence type="ECO:0000256" key="11">
    <source>
        <dbReference type="SAM" id="MobiDB-lite"/>
    </source>
</evidence>
<dbReference type="InterPro" id="IPR013087">
    <property type="entry name" value="Znf_C2H2_type"/>
</dbReference>
<dbReference type="GO" id="GO:0005634">
    <property type="term" value="C:nucleus"/>
    <property type="evidence" value="ECO:0007669"/>
    <property type="project" value="UniProtKB-SubCell"/>
</dbReference>
<dbReference type="PROSITE" id="PS00028">
    <property type="entry name" value="ZINC_FINGER_C2H2_1"/>
    <property type="match status" value="5"/>
</dbReference>
<evidence type="ECO:0000256" key="4">
    <source>
        <dbReference type="ARBA" id="ARBA00022771"/>
    </source>
</evidence>
<dbReference type="PANTHER" id="PTHR24393">
    <property type="entry name" value="ZINC FINGER PROTEIN"/>
    <property type="match status" value="1"/>
</dbReference>
<feature type="region of interest" description="Disordered" evidence="11">
    <location>
        <begin position="10"/>
        <end position="35"/>
    </location>
</feature>
<dbReference type="PROSITE" id="PS50157">
    <property type="entry name" value="ZINC_FINGER_C2H2_2"/>
    <property type="match status" value="6"/>
</dbReference>
<dbReference type="SUPFAM" id="SSF57667">
    <property type="entry name" value="beta-beta-alpha zinc fingers"/>
    <property type="match status" value="3"/>
</dbReference>
<dbReference type="Pfam" id="PF00096">
    <property type="entry name" value="zf-C2H2"/>
    <property type="match status" value="5"/>
</dbReference>
<feature type="domain" description="C2H2-type" evidence="12">
    <location>
        <begin position="479"/>
        <end position="506"/>
    </location>
</feature>
<proteinExistence type="predicted"/>
<dbReference type="Proteomes" id="UP000479000">
    <property type="component" value="Unassembled WGS sequence"/>
</dbReference>
<dbReference type="GO" id="GO:0000978">
    <property type="term" value="F:RNA polymerase II cis-regulatory region sequence-specific DNA binding"/>
    <property type="evidence" value="ECO:0007669"/>
    <property type="project" value="TreeGrafter"/>
</dbReference>
<dbReference type="Gene3D" id="3.30.160.60">
    <property type="entry name" value="Classic Zinc Finger"/>
    <property type="match status" value="5"/>
</dbReference>
<keyword evidence="5" id="KW-0862">Zinc</keyword>
<keyword evidence="9" id="KW-0539">Nucleus</keyword>
<feature type="region of interest" description="Disordered" evidence="11">
    <location>
        <begin position="788"/>
        <end position="818"/>
    </location>
</feature>
<evidence type="ECO:0000256" key="7">
    <source>
        <dbReference type="ARBA" id="ARBA00023125"/>
    </source>
</evidence>
<evidence type="ECO:0000256" key="1">
    <source>
        <dbReference type="ARBA" id="ARBA00004123"/>
    </source>
</evidence>
<evidence type="ECO:0000256" key="6">
    <source>
        <dbReference type="ARBA" id="ARBA00023015"/>
    </source>
</evidence>
<sequence length="818" mass="90308">LKFCFSLSLSASPRSAGSHGDPTEPPTGQVRDRAAHPKVTVVHAGGISRIVITIQQLLIVISASASTDRALPGRSFGAGRMELVPLDYRVRALQSSPTAAADSAFTLVHPKLSANTSFFTADTRLYSFSESNASNLSMVSSPRVRIDMQPPATSRTVLLLLSLCAIVRSSATSDPFALLLRLGCDEIKFGVDRLVKSDSDDDDDNRRLKDSRSDVTTMTSDAACSSPELEVDSPPPPPLSSSPPRLTSPPSRPMKNSELFSVRELLRPDAPRTRRPSPPAPSHGAYHPLFARGVFPLYQQGALGAGAKEDSNRNILSGSLYLSLGAMQAAIAASNPPGSSTGLGPGGASPEELYRLRQQILAGGGPSVAAHLNDHHHHHHHFLAPDVYSCVKCEKMFPTPHGLEVHSRRSHNGKRPFACELCNKTFGAEVSLSQHRWLCCRRSVHNVEKVFQCKQCGKTFKRSSTLSTHLLIHSDTRPYPCQYCGKRFHQKSDMKKHTYIHTDCQSTHDEKVTCEMFNITACPQLGVARTSMFMYLTATAAGSRRSLRLLPKRQSIPPLQPRLFSFALRLPRLTEQQNISLVLPVICSSLSAVTLVEHPVRQKDFDDQQTVPPPQAFAPWKPRGGFRCCFWTRREVRGWRSLILSQVSGLPLSERKSFPATQTSTYCNQVKTKLCKTQLKSCSFLKRNGGCYQRVTQNLATPWPGYVESGIIAVGLASSQNMQKYAMRYIYTCIMRGEKPHKCQVCGKAFSQSSNLITHSRKHTGYKPFACDLCGRAFQRKVDLRRHKETQHTELRPVAYSGPLPPPPPDVLQMPQAQ</sequence>
<accession>A0A6H5H0I8</accession>
<evidence type="ECO:0000256" key="3">
    <source>
        <dbReference type="ARBA" id="ARBA00022737"/>
    </source>
</evidence>
<dbReference type="GO" id="GO:0000122">
    <property type="term" value="P:negative regulation of transcription by RNA polymerase II"/>
    <property type="evidence" value="ECO:0007669"/>
    <property type="project" value="UniProtKB-ARBA"/>
</dbReference>
<evidence type="ECO:0000259" key="12">
    <source>
        <dbReference type="PROSITE" id="PS50157"/>
    </source>
</evidence>
<dbReference type="FunFam" id="3.30.160.60:FF:000208">
    <property type="entry name" value="zinc finger protein Gfi-1b"/>
    <property type="match status" value="1"/>
</dbReference>
<dbReference type="GO" id="GO:0009887">
    <property type="term" value="P:animal organ morphogenesis"/>
    <property type="evidence" value="ECO:0007669"/>
    <property type="project" value="UniProtKB-ARBA"/>
</dbReference>
<evidence type="ECO:0000256" key="10">
    <source>
        <dbReference type="PROSITE-ProRule" id="PRU00042"/>
    </source>
</evidence>
<feature type="non-terminal residue" evidence="13">
    <location>
        <position position="1"/>
    </location>
</feature>
<organism evidence="13 14">
    <name type="scientific">Nesidiocoris tenuis</name>
    <dbReference type="NCBI Taxonomy" id="355587"/>
    <lineage>
        <taxon>Eukaryota</taxon>
        <taxon>Metazoa</taxon>
        <taxon>Ecdysozoa</taxon>
        <taxon>Arthropoda</taxon>
        <taxon>Hexapoda</taxon>
        <taxon>Insecta</taxon>
        <taxon>Pterygota</taxon>
        <taxon>Neoptera</taxon>
        <taxon>Paraneoptera</taxon>
        <taxon>Hemiptera</taxon>
        <taxon>Heteroptera</taxon>
        <taxon>Panheteroptera</taxon>
        <taxon>Cimicomorpha</taxon>
        <taxon>Miridae</taxon>
        <taxon>Dicyphina</taxon>
        <taxon>Nesidiocoris</taxon>
    </lineage>
</organism>
<feature type="compositionally biased region" description="Pro residues" evidence="11">
    <location>
        <begin position="233"/>
        <end position="252"/>
    </location>
</feature>
<protein>
    <recommendedName>
        <fullName evidence="12">C2H2-type domain-containing protein</fullName>
    </recommendedName>
</protein>
<evidence type="ECO:0000256" key="2">
    <source>
        <dbReference type="ARBA" id="ARBA00022723"/>
    </source>
</evidence>
<feature type="domain" description="C2H2-type" evidence="12">
    <location>
        <begin position="741"/>
        <end position="768"/>
    </location>
</feature>
<name>A0A6H5H0I8_9HEMI</name>
<dbReference type="FunFam" id="3.30.160.60:FF:000148">
    <property type="entry name" value="zinc finger protein Gfi-1"/>
    <property type="match status" value="1"/>
</dbReference>
<dbReference type="PANTHER" id="PTHR24393:SF138">
    <property type="entry name" value="IP01201P-RELATED"/>
    <property type="match status" value="1"/>
</dbReference>
<evidence type="ECO:0000256" key="9">
    <source>
        <dbReference type="ARBA" id="ARBA00023242"/>
    </source>
</evidence>
<keyword evidence="4 10" id="KW-0863">Zinc-finger</keyword>
<keyword evidence="3" id="KW-0677">Repeat</keyword>
<keyword evidence="14" id="KW-1185">Reference proteome</keyword>
<dbReference type="EMBL" id="CADCXU010021833">
    <property type="protein sequence ID" value="CAB0009575.1"/>
    <property type="molecule type" value="Genomic_DNA"/>
</dbReference>
<reference evidence="13 14" key="1">
    <citation type="submission" date="2020-02" db="EMBL/GenBank/DDBJ databases">
        <authorList>
            <person name="Ferguson B K."/>
        </authorList>
    </citation>
    <scope>NUCLEOTIDE SEQUENCE [LARGE SCALE GENOMIC DNA]</scope>
</reference>
<dbReference type="AlphaFoldDB" id="A0A6H5H0I8"/>
<dbReference type="InterPro" id="IPR036236">
    <property type="entry name" value="Znf_C2H2_sf"/>
</dbReference>
<dbReference type="GO" id="GO:0008270">
    <property type="term" value="F:zinc ion binding"/>
    <property type="evidence" value="ECO:0007669"/>
    <property type="project" value="UniProtKB-KW"/>
</dbReference>
<dbReference type="GO" id="GO:0003002">
    <property type="term" value="P:regionalization"/>
    <property type="evidence" value="ECO:0007669"/>
    <property type="project" value="UniProtKB-ARBA"/>
</dbReference>
<dbReference type="GO" id="GO:0001228">
    <property type="term" value="F:DNA-binding transcription activator activity, RNA polymerase II-specific"/>
    <property type="evidence" value="ECO:0007669"/>
    <property type="project" value="TreeGrafter"/>
</dbReference>
<dbReference type="SMART" id="SM00355">
    <property type="entry name" value="ZnF_C2H2"/>
    <property type="match status" value="6"/>
</dbReference>
<keyword evidence="6" id="KW-0805">Transcription regulation</keyword>
<gene>
    <name evidence="13" type="ORF">NTEN_LOCUS14709</name>
</gene>